<dbReference type="EMBL" id="JASCZI010152691">
    <property type="protein sequence ID" value="MED6176534.1"/>
    <property type="molecule type" value="Genomic_DNA"/>
</dbReference>
<evidence type="ECO:0000313" key="2">
    <source>
        <dbReference type="Proteomes" id="UP001341840"/>
    </source>
</evidence>
<evidence type="ECO:0000313" key="1">
    <source>
        <dbReference type="EMBL" id="MED6176534.1"/>
    </source>
</evidence>
<organism evidence="1 2">
    <name type="scientific">Stylosanthes scabra</name>
    <dbReference type="NCBI Taxonomy" id="79078"/>
    <lineage>
        <taxon>Eukaryota</taxon>
        <taxon>Viridiplantae</taxon>
        <taxon>Streptophyta</taxon>
        <taxon>Embryophyta</taxon>
        <taxon>Tracheophyta</taxon>
        <taxon>Spermatophyta</taxon>
        <taxon>Magnoliopsida</taxon>
        <taxon>eudicotyledons</taxon>
        <taxon>Gunneridae</taxon>
        <taxon>Pentapetalae</taxon>
        <taxon>rosids</taxon>
        <taxon>fabids</taxon>
        <taxon>Fabales</taxon>
        <taxon>Fabaceae</taxon>
        <taxon>Papilionoideae</taxon>
        <taxon>50 kb inversion clade</taxon>
        <taxon>dalbergioids sensu lato</taxon>
        <taxon>Dalbergieae</taxon>
        <taxon>Pterocarpus clade</taxon>
        <taxon>Stylosanthes</taxon>
    </lineage>
</organism>
<accession>A0ABU6VU25</accession>
<dbReference type="Proteomes" id="UP001341840">
    <property type="component" value="Unassembled WGS sequence"/>
</dbReference>
<feature type="non-terminal residue" evidence="1">
    <location>
        <position position="1"/>
    </location>
</feature>
<keyword evidence="2" id="KW-1185">Reference proteome</keyword>
<gene>
    <name evidence="1" type="ORF">PIB30_089205</name>
</gene>
<comment type="caution">
    <text evidence="1">The sequence shown here is derived from an EMBL/GenBank/DDBJ whole genome shotgun (WGS) entry which is preliminary data.</text>
</comment>
<protein>
    <submittedName>
        <fullName evidence="1">Uncharacterized protein</fullName>
    </submittedName>
</protein>
<proteinExistence type="predicted"/>
<name>A0ABU6VU25_9FABA</name>
<sequence>LRRWRSVIPVHHLHRQPNADLQPSHCNPQHAPSSPLTTFIVSLNPICNHRTTNKPHLHRSALLCNLFSVDTASAAPSRSRIVRGSDCHCPSVRSVTLPATDPFVHHHHPVSQSHHRRPLQTVRHHTIPVRHNTRPSSRILEVTIVFLQPPLSVVSVSSSRCLRPIVTISPICFFSALSNTVPQPTSCYLHRSPATELAHLPAVASTSIRFATLPSQHHQFQPAFISANQFPFLSSSRPEAINFSDREQSTELLLRRYFVLCFLSDLTLIALPWFVN</sequence>
<reference evidence="1 2" key="1">
    <citation type="journal article" date="2023" name="Plants (Basel)">
        <title>Bridging the Gap: Combining Genomics and Transcriptomics Approaches to Understand Stylosanthes scabra, an Orphan Legume from the Brazilian Caatinga.</title>
        <authorList>
            <person name="Ferreira-Neto J.R.C."/>
            <person name="da Silva M.D."/>
            <person name="Binneck E."/>
            <person name="de Melo N.F."/>
            <person name="da Silva R.H."/>
            <person name="de Melo A.L.T.M."/>
            <person name="Pandolfi V."/>
            <person name="Bustamante F.O."/>
            <person name="Brasileiro-Vidal A.C."/>
            <person name="Benko-Iseppon A.M."/>
        </authorList>
    </citation>
    <scope>NUCLEOTIDE SEQUENCE [LARGE SCALE GENOMIC DNA]</scope>
    <source>
        <tissue evidence="1">Leaves</tissue>
    </source>
</reference>